<evidence type="ECO:0000313" key="2">
    <source>
        <dbReference type="Proteomes" id="UP000315363"/>
    </source>
</evidence>
<protein>
    <recommendedName>
        <fullName evidence="3">Transposase</fullName>
    </recommendedName>
</protein>
<dbReference type="InterPro" id="IPR036515">
    <property type="entry name" value="Transposase_17_sf"/>
</dbReference>
<dbReference type="Proteomes" id="UP000315363">
    <property type="component" value="Unassembled WGS sequence"/>
</dbReference>
<dbReference type="SUPFAM" id="SSF143422">
    <property type="entry name" value="Transposase IS200-like"/>
    <property type="match status" value="1"/>
</dbReference>
<proteinExistence type="predicted"/>
<gene>
    <name evidence="1" type="ORF">GQ41_3935</name>
</gene>
<keyword evidence="2" id="KW-1185">Reference proteome</keyword>
<name>A0ABY3AEQ3_9FLAO</name>
<dbReference type="EMBL" id="VHIF01000001">
    <property type="protein sequence ID" value="TQO39262.1"/>
    <property type="molecule type" value="Genomic_DNA"/>
</dbReference>
<reference evidence="1 2" key="1">
    <citation type="submission" date="2019-06" db="EMBL/GenBank/DDBJ databases">
        <title>A large-scale integrated study on North Sea by COGITO (Coastal Microbe Genomic &amp; Taxonomic Observatory).</title>
        <authorList>
            <person name="Teeling H."/>
        </authorList>
    </citation>
    <scope>NUCLEOTIDE SEQUENCE [LARGE SCALE GENOMIC DNA]</scope>
    <source>
        <strain evidence="1 2">MAR_2009_79</strain>
    </source>
</reference>
<comment type="caution">
    <text evidence="1">The sequence shown here is derived from an EMBL/GenBank/DDBJ whole genome shotgun (WGS) entry which is preliminary data.</text>
</comment>
<sequence>MRGKYKFQNPTAAYFVSFATVYWIDVFTRQTYFSILLEAMEHCRTKKGIESLCLLFYAQPPLA</sequence>
<accession>A0ABY3AEQ3</accession>
<organism evidence="1 2">
    <name type="scientific">Arenibacter algicola</name>
    <dbReference type="NCBI Taxonomy" id="616991"/>
    <lineage>
        <taxon>Bacteria</taxon>
        <taxon>Pseudomonadati</taxon>
        <taxon>Bacteroidota</taxon>
        <taxon>Flavobacteriia</taxon>
        <taxon>Flavobacteriales</taxon>
        <taxon>Flavobacteriaceae</taxon>
        <taxon>Arenibacter</taxon>
    </lineage>
</organism>
<evidence type="ECO:0000313" key="1">
    <source>
        <dbReference type="EMBL" id="TQO39262.1"/>
    </source>
</evidence>
<evidence type="ECO:0008006" key="3">
    <source>
        <dbReference type="Google" id="ProtNLM"/>
    </source>
</evidence>